<dbReference type="PANTHER" id="PTHR24159">
    <property type="match status" value="1"/>
</dbReference>
<dbReference type="Gene3D" id="1.25.40.20">
    <property type="entry name" value="Ankyrin repeat-containing domain"/>
    <property type="match status" value="1"/>
</dbReference>
<comment type="caution">
    <text evidence="2">The sequence shown here is derived from an EMBL/GenBank/DDBJ whole genome shotgun (WGS) entry which is preliminary data.</text>
</comment>
<feature type="repeat" description="ANK" evidence="1">
    <location>
        <begin position="495"/>
        <end position="518"/>
    </location>
</feature>
<dbReference type="PROSITE" id="PS50297">
    <property type="entry name" value="ANK_REP_REGION"/>
    <property type="match status" value="1"/>
</dbReference>
<dbReference type="InterPro" id="IPR002110">
    <property type="entry name" value="Ankyrin_rpt"/>
</dbReference>
<name>A0A1J4KR81_9EUKA</name>
<dbReference type="AlphaFoldDB" id="A0A1J4KR81"/>
<dbReference type="Proteomes" id="UP000179807">
    <property type="component" value="Unassembled WGS sequence"/>
</dbReference>
<dbReference type="GeneID" id="94834552"/>
<evidence type="ECO:0000313" key="3">
    <source>
        <dbReference type="Proteomes" id="UP000179807"/>
    </source>
</evidence>
<keyword evidence="3" id="KW-1185">Reference proteome</keyword>
<keyword evidence="1" id="KW-0040">ANK repeat</keyword>
<sequence length="538" mass="63289">MDRLRKIEKILLKIPSQQKNYTAAIDDIIGLLNNDEKMYPSFIRTFLSACYSHHLCVDTYIELLKNLNGKIPDLEIYFESIFTKEIQNTLNYYSLISYPLYIINKYFNMLYFSEIYEYTPLEESIINDDVETFQSIIHQRGIFNFTLQTTAMNILTEVHSPILKDEIYSIEHFTERNNFMSFHFISYAAFYGSQKCFIYLFLNTPEYELPDDLQIYAVCSGNPQIIHLLEQKGMNFYHTISYSIKYHRNDVFEWIREKYNIQYHNNSIIENSMHFNNCKLLNRIISYLSSIINQTHYIGSFMKEAIVNDNYYCHQKFQNNYDLSTKVAFSLCIKNGSYILTKSLNLIPDYGKLSRDQLNEIIDSYNIKMVQLAFVSDYIYTCNIHINFSINPSIFIDQITANQCLNEDLNGFYYLVINHKIDDINTPICISYNLIHSVILVYHQFSENGFDSEKKFIIKIFKALLEEYPNIDINSTYQGYYGECGQGWGKIESYNNITPLHMACNMGSLEIVSLLLEHKDIQINVIGEYQLTVVVLFF</sequence>
<proteinExistence type="predicted"/>
<dbReference type="SUPFAM" id="SSF48403">
    <property type="entry name" value="Ankyrin repeat"/>
    <property type="match status" value="1"/>
</dbReference>
<organism evidence="2 3">
    <name type="scientific">Tritrichomonas foetus</name>
    <dbReference type="NCBI Taxonomy" id="1144522"/>
    <lineage>
        <taxon>Eukaryota</taxon>
        <taxon>Metamonada</taxon>
        <taxon>Parabasalia</taxon>
        <taxon>Tritrichomonadida</taxon>
        <taxon>Tritrichomonadidae</taxon>
        <taxon>Tritrichomonas</taxon>
    </lineage>
</organism>
<accession>A0A1J4KR81</accession>
<dbReference type="EMBL" id="MLAK01000566">
    <property type="protein sequence ID" value="OHT12308.1"/>
    <property type="molecule type" value="Genomic_DNA"/>
</dbReference>
<evidence type="ECO:0000313" key="2">
    <source>
        <dbReference type="EMBL" id="OHT12308.1"/>
    </source>
</evidence>
<dbReference type="Pfam" id="PF00023">
    <property type="entry name" value="Ank"/>
    <property type="match status" value="1"/>
</dbReference>
<reference evidence="2" key="1">
    <citation type="submission" date="2016-10" db="EMBL/GenBank/DDBJ databases">
        <authorList>
            <person name="Benchimol M."/>
            <person name="Almeida L.G."/>
            <person name="Vasconcelos A.T."/>
            <person name="Perreira-Neves A."/>
            <person name="Rosa I.A."/>
            <person name="Tasca T."/>
            <person name="Bogo M.R."/>
            <person name="de Souza W."/>
        </authorList>
    </citation>
    <scope>NUCLEOTIDE SEQUENCE [LARGE SCALE GENOMIC DNA]</scope>
    <source>
        <strain evidence="2">K</strain>
    </source>
</reference>
<dbReference type="RefSeq" id="XP_068365444.1">
    <property type="nucleotide sequence ID" value="XM_068499848.1"/>
</dbReference>
<gene>
    <name evidence="2" type="ORF">TRFO_17887</name>
</gene>
<dbReference type="PROSITE" id="PS50088">
    <property type="entry name" value="ANK_REPEAT"/>
    <property type="match status" value="1"/>
</dbReference>
<protein>
    <submittedName>
        <fullName evidence="2">Uncharacterized protein</fullName>
    </submittedName>
</protein>
<evidence type="ECO:0000256" key="1">
    <source>
        <dbReference type="PROSITE-ProRule" id="PRU00023"/>
    </source>
</evidence>
<dbReference type="VEuPathDB" id="TrichDB:TRFO_17887"/>
<dbReference type="PANTHER" id="PTHR24159:SF5">
    <property type="entry name" value="ANK_REP_REGION DOMAIN-CONTAINING PROTEIN"/>
    <property type="match status" value="1"/>
</dbReference>
<dbReference type="InterPro" id="IPR036770">
    <property type="entry name" value="Ankyrin_rpt-contain_sf"/>
</dbReference>
<dbReference type="SMART" id="SM00248">
    <property type="entry name" value="ANK"/>
    <property type="match status" value="2"/>
</dbReference>